<name>A0A443JA53_9RHOB</name>
<dbReference type="InterPro" id="IPR014710">
    <property type="entry name" value="RmlC-like_jellyroll"/>
</dbReference>
<dbReference type="Pfam" id="PF13545">
    <property type="entry name" value="HTH_Crp_2"/>
    <property type="match status" value="1"/>
</dbReference>
<dbReference type="AlphaFoldDB" id="A0A443JA53"/>
<dbReference type="SUPFAM" id="SSF51206">
    <property type="entry name" value="cAMP-binding domain-like"/>
    <property type="match status" value="1"/>
</dbReference>
<dbReference type="PANTHER" id="PTHR24567:SF74">
    <property type="entry name" value="HTH-TYPE TRANSCRIPTIONAL REGULATOR ARCR"/>
    <property type="match status" value="1"/>
</dbReference>
<organism evidence="5 6">
    <name type="scientific">Paenirhodobacter populi</name>
    <dbReference type="NCBI Taxonomy" id="2306993"/>
    <lineage>
        <taxon>Bacteria</taxon>
        <taxon>Pseudomonadati</taxon>
        <taxon>Pseudomonadota</taxon>
        <taxon>Alphaproteobacteria</taxon>
        <taxon>Rhodobacterales</taxon>
        <taxon>Rhodobacter group</taxon>
        <taxon>Paenirhodobacter</taxon>
    </lineage>
</organism>
<dbReference type="InterPro" id="IPR012318">
    <property type="entry name" value="HTH_CRP"/>
</dbReference>
<evidence type="ECO:0000259" key="4">
    <source>
        <dbReference type="PROSITE" id="PS51063"/>
    </source>
</evidence>
<feature type="domain" description="HTH crp-type" evidence="4">
    <location>
        <begin position="149"/>
        <end position="215"/>
    </location>
</feature>
<dbReference type="Proteomes" id="UP000284476">
    <property type="component" value="Unassembled WGS sequence"/>
</dbReference>
<dbReference type="GO" id="GO:0005829">
    <property type="term" value="C:cytosol"/>
    <property type="evidence" value="ECO:0007669"/>
    <property type="project" value="TreeGrafter"/>
</dbReference>
<reference evidence="5 6" key="1">
    <citation type="submission" date="2019-01" db="EMBL/GenBank/DDBJ databases">
        <title>Sinorhodobacter populi sp. nov. isolated from the symptomatic bark tissue of Populus euramericana canker.</title>
        <authorList>
            <person name="Xu G."/>
        </authorList>
    </citation>
    <scope>NUCLEOTIDE SEQUENCE [LARGE SCALE GENOMIC DNA]</scope>
    <source>
        <strain evidence="5 6">SK2B-1</strain>
    </source>
</reference>
<accession>A0A443JA53</accession>
<dbReference type="Gene3D" id="2.60.120.10">
    <property type="entry name" value="Jelly Rolls"/>
    <property type="match status" value="1"/>
</dbReference>
<evidence type="ECO:0000313" key="5">
    <source>
        <dbReference type="EMBL" id="RWR17401.1"/>
    </source>
</evidence>
<evidence type="ECO:0000256" key="2">
    <source>
        <dbReference type="ARBA" id="ARBA00023125"/>
    </source>
</evidence>
<dbReference type="InterPro" id="IPR036388">
    <property type="entry name" value="WH-like_DNA-bd_sf"/>
</dbReference>
<keyword evidence="2" id="KW-0238">DNA-binding</keyword>
<keyword evidence="3" id="KW-0804">Transcription</keyword>
<evidence type="ECO:0000313" key="6">
    <source>
        <dbReference type="Proteomes" id="UP000284476"/>
    </source>
</evidence>
<dbReference type="GO" id="GO:0003700">
    <property type="term" value="F:DNA-binding transcription factor activity"/>
    <property type="evidence" value="ECO:0007669"/>
    <property type="project" value="TreeGrafter"/>
</dbReference>
<evidence type="ECO:0000256" key="3">
    <source>
        <dbReference type="ARBA" id="ARBA00023163"/>
    </source>
</evidence>
<dbReference type="InterPro" id="IPR050397">
    <property type="entry name" value="Env_Response_Regulators"/>
</dbReference>
<proteinExistence type="predicted"/>
<comment type="caution">
    <text evidence="5">The sequence shown here is derived from an EMBL/GenBank/DDBJ whole genome shotgun (WGS) entry which is preliminary data.</text>
</comment>
<dbReference type="RefSeq" id="WP_128210185.1">
    <property type="nucleotide sequence ID" value="NZ_JBHRSO010000059.1"/>
</dbReference>
<dbReference type="GO" id="GO:0003677">
    <property type="term" value="F:DNA binding"/>
    <property type="evidence" value="ECO:0007669"/>
    <property type="project" value="UniProtKB-KW"/>
</dbReference>
<sequence length="246" mass="26633">MAASSDLIGDNLLLGRLVPEDRQRLARHLVARQMQPGDTLQKSGDDVQHTWFPCGAACGGFRVAAEDGGNPVEVACIGREGAIGGIVSNGRVPAYATAEVRAPGWFLMIRIEQLEDAKMESLALRHWLSRYSDCLVAQLLQNSACNARHTITQRCARWLLAESSRTGAPDIAMTQEQLAAILGVGRTFVTRVVGAMRAEGLIATQRGRIVLRDTEGLQKRCCDCSEVIAQHYDAVMSGIYGPVGKT</sequence>
<keyword evidence="1" id="KW-0805">Transcription regulation</keyword>
<dbReference type="InterPro" id="IPR018490">
    <property type="entry name" value="cNMP-bd_dom_sf"/>
</dbReference>
<dbReference type="PANTHER" id="PTHR24567">
    <property type="entry name" value="CRP FAMILY TRANSCRIPTIONAL REGULATORY PROTEIN"/>
    <property type="match status" value="1"/>
</dbReference>
<dbReference type="EMBL" id="SAUZ01000028">
    <property type="protein sequence ID" value="RWR17401.1"/>
    <property type="molecule type" value="Genomic_DNA"/>
</dbReference>
<evidence type="ECO:0000256" key="1">
    <source>
        <dbReference type="ARBA" id="ARBA00023015"/>
    </source>
</evidence>
<dbReference type="Gene3D" id="1.10.10.10">
    <property type="entry name" value="Winged helix-like DNA-binding domain superfamily/Winged helix DNA-binding domain"/>
    <property type="match status" value="1"/>
</dbReference>
<dbReference type="SUPFAM" id="SSF46785">
    <property type="entry name" value="Winged helix' DNA-binding domain"/>
    <property type="match status" value="1"/>
</dbReference>
<protein>
    <submittedName>
        <fullName evidence="5">Crp/Fnr family transcriptional regulator</fullName>
    </submittedName>
</protein>
<gene>
    <name evidence="5" type="ORF">D2T30_19215</name>
</gene>
<dbReference type="InterPro" id="IPR036390">
    <property type="entry name" value="WH_DNA-bd_sf"/>
</dbReference>
<dbReference type="SMART" id="SM00419">
    <property type="entry name" value="HTH_CRP"/>
    <property type="match status" value="1"/>
</dbReference>
<dbReference type="PROSITE" id="PS51063">
    <property type="entry name" value="HTH_CRP_2"/>
    <property type="match status" value="1"/>
</dbReference>